<feature type="compositionally biased region" description="Polar residues" evidence="1">
    <location>
        <begin position="103"/>
        <end position="112"/>
    </location>
</feature>
<sequence>MFLKSFNEASTEAFLHLNHLIAEPILQQYLIGAIRLAGRYDTIFPTGVSGRSALLYKIIETLYVLGLRTGFEMTRTQMTSAFQLFFANFDRAAALHLASSYPSPNLSPQRTPSSSSTFVSSSPKDHDLAISTPSNNHFKPPNSISAFGDKSQNHEYNTYLKSINTPHWCLIPPTVLGVLIQGCGLIRNPLSSDPISLLLLHKILPLSACFSAFTSTLPAYLCYFQDVVLHCLKPLIAPSSSVTTTSTSISSGYFIIQLDRQTSQVTVSTTSVSLDPSTSQMVIQSPIVQPKDLHAYKPTDWLVENVEPIGSGNLQSGALLPEFTSTSCSSLSQDVSNTLSEQLSVSTKSGIPCSYLSVNASSAGTTHALFPLNSGDYSTSDKPSIYAITSPSTNESIKLSQNLTETEVSNRRAICEELRLTFNAKMAYLAYIPFCRLAACFYPKRGRRSRGLRQPKRRIKAKRLQYNGIHPSSSGGIHVDRNLYNSELIHNLVDSYEGTLMQSASQAADSQVLCRVLPSHIGGAWTHYFQREFQLDASQRRWKTAKFQQAKLLSLVGQLRLFMIT</sequence>
<comment type="caution">
    <text evidence="2">The sequence shown here is derived from an EMBL/GenBank/DDBJ whole genome shotgun (WGS) entry which is preliminary data.</text>
</comment>
<name>A0A448XB67_9PLAT</name>
<evidence type="ECO:0000256" key="1">
    <source>
        <dbReference type="SAM" id="MobiDB-lite"/>
    </source>
</evidence>
<reference evidence="2" key="1">
    <citation type="submission" date="2018-11" db="EMBL/GenBank/DDBJ databases">
        <authorList>
            <consortium name="Pathogen Informatics"/>
        </authorList>
    </citation>
    <scope>NUCLEOTIDE SEQUENCE</scope>
</reference>
<keyword evidence="3" id="KW-1185">Reference proteome</keyword>
<protein>
    <submittedName>
        <fullName evidence="2">Uncharacterized protein</fullName>
    </submittedName>
</protein>
<dbReference type="AlphaFoldDB" id="A0A448XB67"/>
<feature type="region of interest" description="Disordered" evidence="1">
    <location>
        <begin position="103"/>
        <end position="125"/>
    </location>
</feature>
<evidence type="ECO:0000313" key="3">
    <source>
        <dbReference type="Proteomes" id="UP000784294"/>
    </source>
</evidence>
<dbReference type="EMBL" id="CAAALY010244697">
    <property type="protein sequence ID" value="VEL32805.1"/>
    <property type="molecule type" value="Genomic_DNA"/>
</dbReference>
<organism evidence="2 3">
    <name type="scientific">Protopolystoma xenopodis</name>
    <dbReference type="NCBI Taxonomy" id="117903"/>
    <lineage>
        <taxon>Eukaryota</taxon>
        <taxon>Metazoa</taxon>
        <taxon>Spiralia</taxon>
        <taxon>Lophotrochozoa</taxon>
        <taxon>Platyhelminthes</taxon>
        <taxon>Monogenea</taxon>
        <taxon>Polyopisthocotylea</taxon>
        <taxon>Polystomatidea</taxon>
        <taxon>Polystomatidae</taxon>
        <taxon>Protopolystoma</taxon>
    </lineage>
</organism>
<dbReference type="Proteomes" id="UP000784294">
    <property type="component" value="Unassembled WGS sequence"/>
</dbReference>
<dbReference type="OrthoDB" id="6286926at2759"/>
<feature type="compositionally biased region" description="Low complexity" evidence="1">
    <location>
        <begin position="113"/>
        <end position="122"/>
    </location>
</feature>
<proteinExistence type="predicted"/>
<gene>
    <name evidence="2" type="ORF">PXEA_LOCUS26245</name>
</gene>
<accession>A0A448XB67</accession>
<evidence type="ECO:0000313" key="2">
    <source>
        <dbReference type="EMBL" id="VEL32805.1"/>
    </source>
</evidence>